<dbReference type="InterPro" id="IPR016181">
    <property type="entry name" value="Acyl_CoA_acyltransferase"/>
</dbReference>
<name>A0A2I2LF61_9FLAO</name>
<dbReference type="RefSeq" id="WP_232119281.1">
    <property type="nucleotide sequence ID" value="NZ_JAJHTG010000001.1"/>
</dbReference>
<accession>A0A2I2LF61</accession>
<gene>
    <name evidence="1" type="ORF">TNO010_110154</name>
</gene>
<sequence>MCILSCNKPNLNAQYFNDVHEISTDIWAALNCTNNWYFHPKYLKALQQNNSKIQFAYIVLFDEKNSAIAFATLQIVDFYLDSVKNEMQSIVNWVKCMGEKSGFLSPEKAFKILTCGNTFVSGEHGVFIKKNQNRNEILPKIAEAVLAFSSLKPQNTADAFMLKDFENKSLFSKSVLKEKNYNSFNVDPNMILHIPENWNSLDDYLAALKTKFRVKARKAFKNSAVLKTEDITADRLKDLLPEMTFLYKTVSSKASFNLGDFNLQTFQTLKDNLGDAYFLKAYWLEDKLVGFLSGIFNQNSLDAHFVGIDYQNNKEYAIYQRMLYDYISLGIENQVKTINFGRTASEIKSSVGAVPQDLTIYLRHKKTITNSILSLFLKKIQPSEFKQQYPFKEKKNTIRT</sequence>
<dbReference type="SUPFAM" id="SSF55729">
    <property type="entry name" value="Acyl-CoA N-acyltransferases (Nat)"/>
    <property type="match status" value="1"/>
</dbReference>
<dbReference type="AlphaFoldDB" id="A0A2I2LF61"/>
<organism evidence="1 2">
    <name type="scientific">Tenacibaculum finnmarkense genomovar ulcerans</name>
    <dbReference type="NCBI Taxonomy" id="2781388"/>
    <lineage>
        <taxon>Bacteria</taxon>
        <taxon>Pseudomonadati</taxon>
        <taxon>Bacteroidota</taxon>
        <taxon>Flavobacteriia</taxon>
        <taxon>Flavobacteriales</taxon>
        <taxon>Flavobacteriaceae</taxon>
        <taxon>Tenacibaculum</taxon>
        <taxon>Tenacibaculum finnmarkense</taxon>
    </lineage>
</organism>
<reference evidence="1 2" key="1">
    <citation type="submission" date="2017-11" db="EMBL/GenBank/DDBJ databases">
        <authorList>
            <person name="Duchaud E."/>
        </authorList>
    </citation>
    <scope>NUCLEOTIDE SEQUENCE [LARGE SCALE GENOMIC DNA]</scope>
    <source>
        <strain evidence="1 2">TNO010</strain>
    </source>
</reference>
<evidence type="ECO:0000313" key="2">
    <source>
        <dbReference type="Proteomes" id="UP000490060"/>
    </source>
</evidence>
<evidence type="ECO:0000313" key="1">
    <source>
        <dbReference type="EMBL" id="SOS58178.1"/>
    </source>
</evidence>
<dbReference type="Proteomes" id="UP000490060">
    <property type="component" value="Unassembled WGS sequence"/>
</dbReference>
<proteinExistence type="predicted"/>
<protein>
    <submittedName>
        <fullName evidence="1">Uncharacterized protein</fullName>
    </submittedName>
</protein>
<dbReference type="Gene3D" id="3.40.630.30">
    <property type="match status" value="1"/>
</dbReference>
<dbReference type="EMBL" id="OENE01000003">
    <property type="protein sequence ID" value="SOS58178.1"/>
    <property type="molecule type" value="Genomic_DNA"/>
</dbReference>